<reference evidence="3" key="1">
    <citation type="journal article" date="2019" name="Int. J. Syst. Evol. Microbiol.">
        <title>The Global Catalogue of Microorganisms (GCM) 10K type strain sequencing project: providing services to taxonomists for standard genome sequencing and annotation.</title>
        <authorList>
            <consortium name="The Broad Institute Genomics Platform"/>
            <consortium name="The Broad Institute Genome Sequencing Center for Infectious Disease"/>
            <person name="Wu L."/>
            <person name="Ma J."/>
        </authorList>
    </citation>
    <scope>NUCLEOTIDE SEQUENCE [LARGE SCALE GENOMIC DNA]</scope>
    <source>
        <strain evidence="3">JCM 30531</strain>
    </source>
</reference>
<keyword evidence="3" id="KW-1185">Reference proteome</keyword>
<proteinExistence type="predicted"/>
<name>A0ABQ2H7R2_9PORP</name>
<comment type="caution">
    <text evidence="2">The sequence shown here is derived from an EMBL/GenBank/DDBJ whole genome shotgun (WGS) entry which is preliminary data.</text>
</comment>
<protein>
    <recommendedName>
        <fullName evidence="1">Putative auto-transporter adhesin head GIN domain-containing protein</fullName>
    </recommendedName>
</protein>
<evidence type="ECO:0000313" key="3">
    <source>
        <dbReference type="Proteomes" id="UP000653477"/>
    </source>
</evidence>
<organism evidence="2 3">
    <name type="scientific">Porphyromonas pasteri</name>
    <dbReference type="NCBI Taxonomy" id="1583331"/>
    <lineage>
        <taxon>Bacteria</taxon>
        <taxon>Pseudomonadati</taxon>
        <taxon>Bacteroidota</taxon>
        <taxon>Bacteroidia</taxon>
        <taxon>Bacteroidales</taxon>
        <taxon>Porphyromonadaceae</taxon>
        <taxon>Porphyromonas</taxon>
    </lineage>
</organism>
<dbReference type="RefSeq" id="WP_188808316.1">
    <property type="nucleotide sequence ID" value="NZ_BMPU01000004.1"/>
</dbReference>
<sequence>MAHYRRLLLGALTLVLGALFIISCRRTARVGFTEADLKNLPACDYLVVDYPLSVTVHVGTQTAVAFDEKMPKRIREDIEVKVKDNILLISSRHERTGVDPYDDVQRGKSAHIDVYLPKLLGVEATYAANISVPDSLRQSSFSVVLSGASDLTDLHLTADSLSVSTAGASGIRGWVNVAKSLEIISSGASSIRLSGQADYLSVSLSGACDFRAEQLHTRAVEALLAGASRLDLGNVDTISYGVSGASNLRYQGQPVVIGQVVTGASTVNSSPAK</sequence>
<dbReference type="PROSITE" id="PS51257">
    <property type="entry name" value="PROKAR_LIPOPROTEIN"/>
    <property type="match status" value="1"/>
</dbReference>
<gene>
    <name evidence="2" type="ORF">GCM10007088_13970</name>
</gene>
<dbReference type="Gene3D" id="2.160.20.120">
    <property type="match status" value="1"/>
</dbReference>
<dbReference type="Proteomes" id="UP000653477">
    <property type="component" value="Unassembled WGS sequence"/>
</dbReference>
<dbReference type="Pfam" id="PF10988">
    <property type="entry name" value="DUF2807"/>
    <property type="match status" value="1"/>
</dbReference>
<evidence type="ECO:0000313" key="2">
    <source>
        <dbReference type="EMBL" id="GGM56314.1"/>
    </source>
</evidence>
<feature type="domain" description="Putative auto-transporter adhesin head GIN" evidence="1">
    <location>
        <begin position="156"/>
        <end position="254"/>
    </location>
</feature>
<dbReference type="InterPro" id="IPR021255">
    <property type="entry name" value="DUF2807"/>
</dbReference>
<dbReference type="EMBL" id="BMPU01000004">
    <property type="protein sequence ID" value="GGM56314.1"/>
    <property type="molecule type" value="Genomic_DNA"/>
</dbReference>
<accession>A0ABQ2H7R2</accession>
<evidence type="ECO:0000259" key="1">
    <source>
        <dbReference type="Pfam" id="PF10988"/>
    </source>
</evidence>